<dbReference type="Proteomes" id="UP001368500">
    <property type="component" value="Unassembled WGS sequence"/>
</dbReference>
<keyword evidence="6" id="KW-0479">Metal-binding</keyword>
<feature type="region of interest" description="Disordered" evidence="12">
    <location>
        <begin position="22"/>
        <end position="79"/>
    </location>
</feature>
<evidence type="ECO:0000256" key="8">
    <source>
        <dbReference type="ARBA" id="ARBA00022801"/>
    </source>
</evidence>
<name>A0ABU9B4D7_9BURK</name>
<dbReference type="RefSeq" id="WP_341372400.1">
    <property type="nucleotide sequence ID" value="NZ_JBBUTF010000002.1"/>
</dbReference>
<feature type="compositionally biased region" description="Low complexity" evidence="12">
    <location>
        <begin position="36"/>
        <end position="47"/>
    </location>
</feature>
<proteinExistence type="inferred from homology"/>
<sequence length="308" mass="32142">MVWSERQQAMLQAMGLRLWGPTATAGPAADERADAPADAGPAAVAVPSGSGMPASGQTEAPLRAPRAVPDAGVSPPAARAGRVSVVSPAVPPAARPSLDGIAPDWAGLEAQVAACTACGLCEGRRQTVFGVGDRQARVMVIGEAPGEHEDRQGEPFVGAAGQLLDRMLAAVGHRRGEGDLPRVYIANTLKCRPPGNRNPTPDELARCMPYLLRQIELVRPRLILALGAFAVRAVLRQEAPIGRLRGSVHTAPWPGEPGPGVPAGLPVVVSYHPSYLLRQPTEKAKAWADLCLAMDTLQKLAPADPTGP</sequence>
<dbReference type="GO" id="GO:0004844">
    <property type="term" value="F:uracil DNA N-glycosylase activity"/>
    <property type="evidence" value="ECO:0007669"/>
    <property type="project" value="UniProtKB-EC"/>
</dbReference>
<accession>A0ABU9B4D7</accession>
<keyword evidence="8 14" id="KW-0378">Hydrolase</keyword>
<dbReference type="SUPFAM" id="SSF52141">
    <property type="entry name" value="Uracil-DNA glycosylase-like"/>
    <property type="match status" value="1"/>
</dbReference>
<dbReference type="CDD" id="cd10030">
    <property type="entry name" value="UDG-F4_TTUDGA_SPO1dp_like"/>
    <property type="match status" value="1"/>
</dbReference>
<dbReference type="PANTHER" id="PTHR33693">
    <property type="entry name" value="TYPE-5 URACIL-DNA GLYCOSYLASE"/>
    <property type="match status" value="1"/>
</dbReference>
<evidence type="ECO:0000313" key="14">
    <source>
        <dbReference type="EMBL" id="MEK8024619.1"/>
    </source>
</evidence>
<comment type="caution">
    <text evidence="14">The sequence shown here is derived from an EMBL/GenBank/DDBJ whole genome shotgun (WGS) entry which is preliminary data.</text>
</comment>
<dbReference type="Gene3D" id="3.40.470.10">
    <property type="entry name" value="Uracil-DNA glycosylase-like domain"/>
    <property type="match status" value="1"/>
</dbReference>
<dbReference type="EC" id="3.2.2.27" evidence="3"/>
<organism evidence="14 15">
    <name type="scientific">Pseudaquabacterium rugosum</name>
    <dbReference type="NCBI Taxonomy" id="2984194"/>
    <lineage>
        <taxon>Bacteria</taxon>
        <taxon>Pseudomonadati</taxon>
        <taxon>Pseudomonadota</taxon>
        <taxon>Betaproteobacteria</taxon>
        <taxon>Burkholderiales</taxon>
        <taxon>Sphaerotilaceae</taxon>
        <taxon>Pseudaquabacterium</taxon>
    </lineage>
</organism>
<dbReference type="InterPro" id="IPR005122">
    <property type="entry name" value="Uracil-DNA_glycosylase-like"/>
</dbReference>
<dbReference type="SMART" id="SM00986">
    <property type="entry name" value="UDG"/>
    <property type="match status" value="1"/>
</dbReference>
<dbReference type="InterPro" id="IPR005273">
    <property type="entry name" value="Ura-DNA_glyco_family4"/>
</dbReference>
<dbReference type="InterPro" id="IPR036895">
    <property type="entry name" value="Uracil-DNA_glycosylase-like_sf"/>
</dbReference>
<evidence type="ECO:0000256" key="7">
    <source>
        <dbReference type="ARBA" id="ARBA00022763"/>
    </source>
</evidence>
<evidence type="ECO:0000256" key="4">
    <source>
        <dbReference type="ARBA" id="ARBA00019403"/>
    </source>
</evidence>
<evidence type="ECO:0000313" key="15">
    <source>
        <dbReference type="Proteomes" id="UP001368500"/>
    </source>
</evidence>
<evidence type="ECO:0000256" key="11">
    <source>
        <dbReference type="ARBA" id="ARBA00023204"/>
    </source>
</evidence>
<evidence type="ECO:0000256" key="2">
    <source>
        <dbReference type="ARBA" id="ARBA00006521"/>
    </source>
</evidence>
<evidence type="ECO:0000256" key="6">
    <source>
        <dbReference type="ARBA" id="ARBA00022723"/>
    </source>
</evidence>
<gene>
    <name evidence="14" type="ORF">AACH11_01385</name>
</gene>
<dbReference type="PANTHER" id="PTHR33693:SF1">
    <property type="entry name" value="TYPE-4 URACIL-DNA GLYCOSYLASE"/>
    <property type="match status" value="1"/>
</dbReference>
<evidence type="ECO:0000256" key="1">
    <source>
        <dbReference type="ARBA" id="ARBA00001400"/>
    </source>
</evidence>
<dbReference type="Pfam" id="PF03167">
    <property type="entry name" value="UDG"/>
    <property type="match status" value="1"/>
</dbReference>
<comment type="similarity">
    <text evidence="2">Belongs to the uracil-DNA glycosylase (UDG) superfamily. Type 4 (UDGa) family.</text>
</comment>
<keyword evidence="7" id="KW-0227">DNA damage</keyword>
<dbReference type="InterPro" id="IPR051536">
    <property type="entry name" value="UDG_Type-4/5"/>
</dbReference>
<reference evidence="14 15" key="1">
    <citation type="submission" date="2024-04" db="EMBL/GenBank/DDBJ databases">
        <title>Novel species of the genus Ideonella isolated from streams.</title>
        <authorList>
            <person name="Lu H."/>
        </authorList>
    </citation>
    <scope>NUCLEOTIDE SEQUENCE [LARGE SCALE GENOMIC DNA]</scope>
    <source>
        <strain evidence="14 15">BYS139W</strain>
    </source>
</reference>
<evidence type="ECO:0000256" key="10">
    <source>
        <dbReference type="ARBA" id="ARBA00023014"/>
    </source>
</evidence>
<protein>
    <recommendedName>
        <fullName evidence="4">Type-4 uracil-DNA glycosylase</fullName>
        <ecNumber evidence="3">3.2.2.27</ecNumber>
    </recommendedName>
</protein>
<evidence type="ECO:0000256" key="9">
    <source>
        <dbReference type="ARBA" id="ARBA00023004"/>
    </source>
</evidence>
<evidence type="ECO:0000256" key="3">
    <source>
        <dbReference type="ARBA" id="ARBA00012030"/>
    </source>
</evidence>
<keyword evidence="11" id="KW-0234">DNA repair</keyword>
<feature type="domain" description="Uracil-DNA glycosylase-like" evidence="13">
    <location>
        <begin position="129"/>
        <end position="291"/>
    </location>
</feature>
<dbReference type="NCBIfam" id="TIGR00758">
    <property type="entry name" value="UDG_fam4"/>
    <property type="match status" value="1"/>
</dbReference>
<keyword evidence="14" id="KW-0326">Glycosidase</keyword>
<keyword evidence="5" id="KW-0004">4Fe-4S</keyword>
<keyword evidence="9" id="KW-0408">Iron</keyword>
<dbReference type="SMART" id="SM00987">
    <property type="entry name" value="UreE_C"/>
    <property type="match status" value="1"/>
</dbReference>
<evidence type="ECO:0000256" key="12">
    <source>
        <dbReference type="SAM" id="MobiDB-lite"/>
    </source>
</evidence>
<keyword evidence="15" id="KW-1185">Reference proteome</keyword>
<keyword evidence="10" id="KW-0411">Iron-sulfur</keyword>
<evidence type="ECO:0000256" key="5">
    <source>
        <dbReference type="ARBA" id="ARBA00022485"/>
    </source>
</evidence>
<dbReference type="EMBL" id="JBBUTF010000002">
    <property type="protein sequence ID" value="MEK8024619.1"/>
    <property type="molecule type" value="Genomic_DNA"/>
</dbReference>
<evidence type="ECO:0000259" key="13">
    <source>
        <dbReference type="SMART" id="SM00986"/>
    </source>
</evidence>
<comment type="catalytic activity">
    <reaction evidence="1">
        <text>Hydrolyzes single-stranded DNA or mismatched double-stranded DNA and polynucleotides, releasing free uracil.</text>
        <dbReference type="EC" id="3.2.2.27"/>
    </reaction>
</comment>